<evidence type="ECO:0000256" key="1">
    <source>
        <dbReference type="SAM" id="MobiDB-lite"/>
    </source>
</evidence>
<proteinExistence type="predicted"/>
<comment type="caution">
    <text evidence="2">The sequence shown here is derived from an EMBL/GenBank/DDBJ whole genome shotgun (WGS) entry which is preliminary data.</text>
</comment>
<feature type="compositionally biased region" description="Low complexity" evidence="1">
    <location>
        <begin position="52"/>
        <end position="65"/>
    </location>
</feature>
<dbReference type="EMBL" id="BNBE01000001">
    <property type="protein sequence ID" value="GHF77064.1"/>
    <property type="molecule type" value="Genomic_DNA"/>
</dbReference>
<name>A0A919B9J8_STRFL</name>
<protein>
    <submittedName>
        <fullName evidence="2">Uncharacterized protein</fullName>
    </submittedName>
</protein>
<dbReference type="AlphaFoldDB" id="A0A919B9J8"/>
<reference evidence="2" key="1">
    <citation type="journal article" date="2014" name="Int. J. Syst. Evol. Microbiol.">
        <title>Complete genome sequence of Corynebacterium casei LMG S-19264T (=DSM 44701T), isolated from a smear-ripened cheese.</title>
        <authorList>
            <consortium name="US DOE Joint Genome Institute (JGI-PGF)"/>
            <person name="Walter F."/>
            <person name="Albersmeier A."/>
            <person name="Kalinowski J."/>
            <person name="Ruckert C."/>
        </authorList>
    </citation>
    <scope>NUCLEOTIDE SEQUENCE</scope>
    <source>
        <strain evidence="2">JCM 4122</strain>
    </source>
</reference>
<reference evidence="2" key="2">
    <citation type="submission" date="2020-09" db="EMBL/GenBank/DDBJ databases">
        <authorList>
            <person name="Sun Q."/>
            <person name="Ohkuma M."/>
        </authorList>
    </citation>
    <scope>NUCLEOTIDE SEQUENCE</scope>
    <source>
        <strain evidence="2">JCM 4122</strain>
    </source>
</reference>
<organism evidence="2 3">
    <name type="scientific">Streptomyces filamentosus</name>
    <name type="common">Streptomyces roseosporus</name>
    <dbReference type="NCBI Taxonomy" id="67294"/>
    <lineage>
        <taxon>Bacteria</taxon>
        <taxon>Bacillati</taxon>
        <taxon>Actinomycetota</taxon>
        <taxon>Actinomycetes</taxon>
        <taxon>Kitasatosporales</taxon>
        <taxon>Streptomycetaceae</taxon>
        <taxon>Streptomyces</taxon>
    </lineage>
</organism>
<sequence length="73" mass="7754">MPRIKLAHWVGDHKPGDEIDVSDTELASLNRDGRVAAVVDVVPDPPTPLPEPAALAVAPQAEPAAGETGRRRR</sequence>
<dbReference type="RefSeq" id="WP_190040415.1">
    <property type="nucleotide sequence ID" value="NZ_BNBE01000001.1"/>
</dbReference>
<evidence type="ECO:0000313" key="2">
    <source>
        <dbReference type="EMBL" id="GHF77064.1"/>
    </source>
</evidence>
<gene>
    <name evidence="2" type="ORF">GCM10017667_00440</name>
</gene>
<evidence type="ECO:0000313" key="3">
    <source>
        <dbReference type="Proteomes" id="UP000632849"/>
    </source>
</evidence>
<keyword evidence="3" id="KW-1185">Reference proteome</keyword>
<dbReference type="Proteomes" id="UP000632849">
    <property type="component" value="Unassembled WGS sequence"/>
</dbReference>
<feature type="region of interest" description="Disordered" evidence="1">
    <location>
        <begin position="47"/>
        <end position="73"/>
    </location>
</feature>
<accession>A0A919B9J8</accession>